<evidence type="ECO:0000313" key="1">
    <source>
        <dbReference type="EMBL" id="MPN10294.1"/>
    </source>
</evidence>
<gene>
    <name evidence="1" type="ORF">SDC9_157589</name>
</gene>
<comment type="caution">
    <text evidence="1">The sequence shown here is derived from an EMBL/GenBank/DDBJ whole genome shotgun (WGS) entry which is preliminary data.</text>
</comment>
<protein>
    <submittedName>
        <fullName evidence="1">Uncharacterized protein</fullName>
    </submittedName>
</protein>
<dbReference type="AlphaFoldDB" id="A0A645FCK4"/>
<organism evidence="1">
    <name type="scientific">bioreactor metagenome</name>
    <dbReference type="NCBI Taxonomy" id="1076179"/>
    <lineage>
        <taxon>unclassified sequences</taxon>
        <taxon>metagenomes</taxon>
        <taxon>ecological metagenomes</taxon>
    </lineage>
</organism>
<accession>A0A645FCK4</accession>
<sequence>MLINYFDIFFRINFNTIFDQENYQQFYNRTNSGIEIYLITIVGNIRNFRRARIARLLFNKKTSGLLIESSLVKFIISCIMLLSRLLDIGFLNFYASEPLTSKPSKTTVISYCNQLWMAGYGKLEVVGFYFGHFRGTGFYGY</sequence>
<name>A0A645FCK4_9ZZZZ</name>
<dbReference type="EMBL" id="VSSQ01056433">
    <property type="protein sequence ID" value="MPN10294.1"/>
    <property type="molecule type" value="Genomic_DNA"/>
</dbReference>
<proteinExistence type="predicted"/>
<reference evidence="1" key="1">
    <citation type="submission" date="2019-08" db="EMBL/GenBank/DDBJ databases">
        <authorList>
            <person name="Kucharzyk K."/>
            <person name="Murdoch R.W."/>
            <person name="Higgins S."/>
            <person name="Loffler F."/>
        </authorList>
    </citation>
    <scope>NUCLEOTIDE SEQUENCE</scope>
</reference>